<evidence type="ECO:0000313" key="7">
    <source>
        <dbReference type="Proteomes" id="UP001179952"/>
    </source>
</evidence>
<dbReference type="PANTHER" id="PTHR44489">
    <property type="match status" value="1"/>
</dbReference>
<evidence type="ECO:0000256" key="4">
    <source>
        <dbReference type="PROSITE-ProRule" id="PRU00723"/>
    </source>
</evidence>
<comment type="caution">
    <text evidence="6">The sequence shown here is derived from an EMBL/GenBank/DDBJ whole genome shotgun (WGS) entry which is preliminary data.</text>
</comment>
<reference evidence="6" key="2">
    <citation type="submission" date="2023-06" db="EMBL/GenBank/DDBJ databases">
        <authorList>
            <person name="Ma L."/>
            <person name="Liu K.-W."/>
            <person name="Li Z."/>
            <person name="Hsiao Y.-Y."/>
            <person name="Qi Y."/>
            <person name="Fu T."/>
            <person name="Tang G."/>
            <person name="Zhang D."/>
            <person name="Sun W.-H."/>
            <person name="Liu D.-K."/>
            <person name="Li Y."/>
            <person name="Chen G.-Z."/>
            <person name="Liu X.-D."/>
            <person name="Liao X.-Y."/>
            <person name="Jiang Y.-T."/>
            <person name="Yu X."/>
            <person name="Hao Y."/>
            <person name="Huang J."/>
            <person name="Zhao X.-W."/>
            <person name="Ke S."/>
            <person name="Chen Y.-Y."/>
            <person name="Wu W.-L."/>
            <person name="Hsu J.-L."/>
            <person name="Lin Y.-F."/>
            <person name="Huang M.-D."/>
            <person name="Li C.-Y."/>
            <person name="Huang L."/>
            <person name="Wang Z.-W."/>
            <person name="Zhao X."/>
            <person name="Zhong W.-Y."/>
            <person name="Peng D.-H."/>
            <person name="Ahmad S."/>
            <person name="Lan S."/>
            <person name="Zhang J.-S."/>
            <person name="Tsai W.-C."/>
            <person name="Van De Peer Y."/>
            <person name="Liu Z.-J."/>
        </authorList>
    </citation>
    <scope>NUCLEOTIDE SEQUENCE</scope>
    <source>
        <strain evidence="6">SCP</strain>
        <tissue evidence="6">Leaves</tissue>
    </source>
</reference>
<dbReference type="SUPFAM" id="SSF90229">
    <property type="entry name" value="CCCH zinc finger"/>
    <property type="match status" value="1"/>
</dbReference>
<dbReference type="InterPro" id="IPR044715">
    <property type="entry name" value="WDR86-like"/>
</dbReference>
<dbReference type="Gene3D" id="4.10.1000.10">
    <property type="entry name" value="Zinc finger, CCCH-type"/>
    <property type="match status" value="1"/>
</dbReference>
<reference evidence="6" key="1">
    <citation type="journal article" date="2023" name="Nat. Commun.">
        <title>Diploid and tetraploid genomes of Acorus and the evolution of monocots.</title>
        <authorList>
            <person name="Ma L."/>
            <person name="Liu K.W."/>
            <person name="Li Z."/>
            <person name="Hsiao Y.Y."/>
            <person name="Qi Y."/>
            <person name="Fu T."/>
            <person name="Tang G.D."/>
            <person name="Zhang D."/>
            <person name="Sun W.H."/>
            <person name="Liu D.K."/>
            <person name="Li Y."/>
            <person name="Chen G.Z."/>
            <person name="Liu X.D."/>
            <person name="Liao X.Y."/>
            <person name="Jiang Y.T."/>
            <person name="Yu X."/>
            <person name="Hao Y."/>
            <person name="Huang J."/>
            <person name="Zhao X.W."/>
            <person name="Ke S."/>
            <person name="Chen Y.Y."/>
            <person name="Wu W.L."/>
            <person name="Hsu J.L."/>
            <person name="Lin Y.F."/>
            <person name="Huang M.D."/>
            <person name="Li C.Y."/>
            <person name="Huang L."/>
            <person name="Wang Z.W."/>
            <person name="Zhao X."/>
            <person name="Zhong W.Y."/>
            <person name="Peng D.H."/>
            <person name="Ahmad S."/>
            <person name="Lan S."/>
            <person name="Zhang J.S."/>
            <person name="Tsai W.C."/>
            <person name="Van de Peer Y."/>
            <person name="Liu Z.J."/>
        </authorList>
    </citation>
    <scope>NUCLEOTIDE SEQUENCE</scope>
    <source>
        <strain evidence="6">SCP</strain>
    </source>
</reference>
<dbReference type="InterPro" id="IPR000571">
    <property type="entry name" value="Znf_CCCH"/>
</dbReference>
<dbReference type="InterPro" id="IPR036855">
    <property type="entry name" value="Znf_CCCH_sf"/>
</dbReference>
<feature type="domain" description="C3H1-type" evidence="5">
    <location>
        <begin position="29"/>
        <end position="56"/>
    </location>
</feature>
<protein>
    <submittedName>
        <fullName evidence="6">Zinc finger CCCH domain-containing protein 48</fullName>
    </submittedName>
</protein>
<dbReference type="PROSITE" id="PS50103">
    <property type="entry name" value="ZF_C3H1"/>
    <property type="match status" value="1"/>
</dbReference>
<dbReference type="EMBL" id="JAUJYN010000010">
    <property type="protein sequence ID" value="KAK1261773.1"/>
    <property type="molecule type" value="Genomic_DNA"/>
</dbReference>
<dbReference type="GO" id="GO:0008270">
    <property type="term" value="F:zinc ion binding"/>
    <property type="evidence" value="ECO:0007669"/>
    <property type="project" value="UniProtKB-KW"/>
</dbReference>
<proteinExistence type="predicted"/>
<feature type="zinc finger region" description="C3H1-type" evidence="4">
    <location>
        <begin position="29"/>
        <end position="56"/>
    </location>
</feature>
<evidence type="ECO:0000256" key="2">
    <source>
        <dbReference type="ARBA" id="ARBA00022771"/>
    </source>
</evidence>
<accession>A0AAV9AC97</accession>
<gene>
    <name evidence="6" type="ORF">QJS04_geneDACA000994</name>
</gene>
<dbReference type="SMART" id="SM00356">
    <property type="entry name" value="ZnF_C3H1"/>
    <property type="match status" value="1"/>
</dbReference>
<dbReference type="AlphaFoldDB" id="A0AAV9AC97"/>
<evidence type="ECO:0000256" key="3">
    <source>
        <dbReference type="ARBA" id="ARBA00022833"/>
    </source>
</evidence>
<dbReference type="Pfam" id="PF18345">
    <property type="entry name" value="zf_CCCH_4"/>
    <property type="match status" value="1"/>
</dbReference>
<evidence type="ECO:0000256" key="1">
    <source>
        <dbReference type="ARBA" id="ARBA00022723"/>
    </source>
</evidence>
<evidence type="ECO:0000259" key="5">
    <source>
        <dbReference type="PROSITE" id="PS50103"/>
    </source>
</evidence>
<organism evidence="6 7">
    <name type="scientific">Acorus gramineus</name>
    <name type="common">Dwarf sweet flag</name>
    <dbReference type="NCBI Taxonomy" id="55184"/>
    <lineage>
        <taxon>Eukaryota</taxon>
        <taxon>Viridiplantae</taxon>
        <taxon>Streptophyta</taxon>
        <taxon>Embryophyta</taxon>
        <taxon>Tracheophyta</taxon>
        <taxon>Spermatophyta</taxon>
        <taxon>Magnoliopsida</taxon>
        <taxon>Liliopsida</taxon>
        <taxon>Acoraceae</taxon>
        <taxon>Acorus</taxon>
    </lineage>
</organism>
<keyword evidence="2 4" id="KW-0863">Zinc-finger</keyword>
<name>A0AAV9AC97_ACOGR</name>
<keyword evidence="1 4" id="KW-0479">Metal-binding</keyword>
<keyword evidence="3 4" id="KW-0862">Zinc</keyword>
<dbReference type="PANTHER" id="PTHR44489:SF1">
    <property type="entry name" value="ZINC FINGER CCCH DOMAIN-CONTAINING PROTEIN 63"/>
    <property type="match status" value="1"/>
</dbReference>
<dbReference type="Proteomes" id="UP001179952">
    <property type="component" value="Unassembled WGS sequence"/>
</dbReference>
<keyword evidence="7" id="KW-1185">Reference proteome</keyword>
<sequence>MEENQEEHMPLKNKLTSKRRCRVAKTKVTKNEIVCQYWISGTCKFGDKCKYMHSWSVGDAISLMTRLEGHQKGAQMGQSGFGTVILGSEGPWVFIGIPGYVKAWNLKTSTELTLSGPVGQVYSIASTDNLLLAGAQGSRNSLNQFISSSFPYTPIFRFGTLEPSNVNSA</sequence>
<evidence type="ECO:0000313" key="6">
    <source>
        <dbReference type="EMBL" id="KAK1261773.1"/>
    </source>
</evidence>